<dbReference type="GO" id="GO:0005829">
    <property type="term" value="C:cytosol"/>
    <property type="evidence" value="ECO:0007669"/>
    <property type="project" value="TreeGrafter"/>
</dbReference>
<accession>A0A3M7SHR3</accession>
<evidence type="ECO:0000256" key="8">
    <source>
        <dbReference type="RuleBase" id="RU362120"/>
    </source>
</evidence>
<keyword evidence="12" id="KW-1185">Reference proteome</keyword>
<comment type="function">
    <text evidence="8">Catalyzes the rate-limiting step of the oxidative pentose-phosphate pathway, which represents a route for the dissimilation of carbohydrates besides glycolysis.</text>
</comment>
<dbReference type="EC" id="1.1.1.49" evidence="8"/>
<dbReference type="PANTHER" id="PTHR23429">
    <property type="entry name" value="GLUCOSE-6-PHOSPHATE 1-DEHYDROGENASE G6PD"/>
    <property type="match status" value="1"/>
</dbReference>
<organism evidence="11 12">
    <name type="scientific">Brachionus plicatilis</name>
    <name type="common">Marine rotifer</name>
    <name type="synonym">Brachionus muelleri</name>
    <dbReference type="NCBI Taxonomy" id="10195"/>
    <lineage>
        <taxon>Eukaryota</taxon>
        <taxon>Metazoa</taxon>
        <taxon>Spiralia</taxon>
        <taxon>Gnathifera</taxon>
        <taxon>Rotifera</taxon>
        <taxon>Eurotatoria</taxon>
        <taxon>Monogononta</taxon>
        <taxon>Pseudotrocha</taxon>
        <taxon>Ploima</taxon>
        <taxon>Brachionidae</taxon>
        <taxon>Brachionus</taxon>
    </lineage>
</organism>
<evidence type="ECO:0000256" key="4">
    <source>
        <dbReference type="ARBA" id="ARBA00022857"/>
    </source>
</evidence>
<dbReference type="InterPro" id="IPR019796">
    <property type="entry name" value="G6P_DH_AS"/>
</dbReference>
<evidence type="ECO:0000256" key="7">
    <source>
        <dbReference type="ARBA" id="ARBA00047696"/>
    </source>
</evidence>
<keyword evidence="3 8" id="KW-0313">Glucose metabolism</keyword>
<dbReference type="Proteomes" id="UP000276133">
    <property type="component" value="Unassembled WGS sequence"/>
</dbReference>
<comment type="pathway">
    <text evidence="1 8">Carbohydrate degradation; pentose phosphate pathway; D-ribulose 5-phosphate from D-glucose 6-phosphate (oxidative stage): step 1/3.</text>
</comment>
<keyword evidence="5 8" id="KW-0560">Oxidoreductase</keyword>
<proteinExistence type="inferred from homology"/>
<dbReference type="SUPFAM" id="SSF55347">
    <property type="entry name" value="Glyceraldehyde-3-phosphate dehydrogenase-like, C-terminal domain"/>
    <property type="match status" value="1"/>
</dbReference>
<dbReference type="Gene3D" id="3.30.360.10">
    <property type="entry name" value="Dihydrodipicolinate Reductase, domain 2"/>
    <property type="match status" value="1"/>
</dbReference>
<evidence type="ECO:0000256" key="5">
    <source>
        <dbReference type="ARBA" id="ARBA00023002"/>
    </source>
</evidence>
<comment type="caution">
    <text evidence="11">The sequence shown here is derived from an EMBL/GenBank/DDBJ whole genome shotgun (WGS) entry which is preliminary data.</text>
</comment>
<keyword evidence="4 8" id="KW-0521">NADP</keyword>
<evidence type="ECO:0000256" key="2">
    <source>
        <dbReference type="ARBA" id="ARBA00009975"/>
    </source>
</evidence>
<dbReference type="Gene3D" id="3.40.50.720">
    <property type="entry name" value="NAD(P)-binding Rossmann-like Domain"/>
    <property type="match status" value="1"/>
</dbReference>
<evidence type="ECO:0000256" key="6">
    <source>
        <dbReference type="ARBA" id="ARBA00023277"/>
    </source>
</evidence>
<dbReference type="InterPro" id="IPR036291">
    <property type="entry name" value="NAD(P)-bd_dom_sf"/>
</dbReference>
<keyword evidence="6 8" id="KW-0119">Carbohydrate metabolism</keyword>
<dbReference type="EMBL" id="REGN01001368">
    <property type="protein sequence ID" value="RNA35157.1"/>
    <property type="molecule type" value="Genomic_DNA"/>
</dbReference>
<comment type="catalytic activity">
    <reaction evidence="7">
        <text>D-glucose 6-phosphate + NADP(+) = 6-phospho-D-glucono-1,5-lactone + NADPH + H(+)</text>
        <dbReference type="Rhea" id="RHEA:15841"/>
        <dbReference type="ChEBI" id="CHEBI:15378"/>
        <dbReference type="ChEBI" id="CHEBI:57783"/>
        <dbReference type="ChEBI" id="CHEBI:57955"/>
        <dbReference type="ChEBI" id="CHEBI:58349"/>
        <dbReference type="ChEBI" id="CHEBI:61548"/>
        <dbReference type="EC" id="1.1.1.49"/>
    </reaction>
    <physiologicalReaction direction="left-to-right" evidence="7">
        <dbReference type="Rhea" id="RHEA:15842"/>
    </physiologicalReaction>
</comment>
<evidence type="ECO:0000313" key="12">
    <source>
        <dbReference type="Proteomes" id="UP000276133"/>
    </source>
</evidence>
<dbReference type="OrthoDB" id="60984at2759"/>
<evidence type="ECO:0000256" key="3">
    <source>
        <dbReference type="ARBA" id="ARBA00022526"/>
    </source>
</evidence>
<dbReference type="UniPathway" id="UPA00115">
    <property type="reaction ID" value="UER00408"/>
</dbReference>
<gene>
    <name evidence="11" type="ORF">BpHYR1_018165</name>
</gene>
<dbReference type="Pfam" id="PF02781">
    <property type="entry name" value="G6PD_C"/>
    <property type="match status" value="1"/>
</dbReference>
<dbReference type="InterPro" id="IPR022675">
    <property type="entry name" value="G6P_DH_C"/>
</dbReference>
<dbReference type="HAMAP" id="MF_00966">
    <property type="entry name" value="G6PD"/>
    <property type="match status" value="1"/>
</dbReference>
<dbReference type="SUPFAM" id="SSF51735">
    <property type="entry name" value="NAD(P)-binding Rossmann-fold domains"/>
    <property type="match status" value="1"/>
</dbReference>
<feature type="domain" description="Glucose-6-phosphate dehydrogenase NAD-binding" evidence="9">
    <location>
        <begin position="28"/>
        <end position="209"/>
    </location>
</feature>
<dbReference type="GO" id="GO:0009051">
    <property type="term" value="P:pentose-phosphate shunt, oxidative branch"/>
    <property type="evidence" value="ECO:0007669"/>
    <property type="project" value="TreeGrafter"/>
</dbReference>
<dbReference type="NCBIfam" id="TIGR00871">
    <property type="entry name" value="zwf"/>
    <property type="match status" value="1"/>
</dbReference>
<dbReference type="Pfam" id="PF00479">
    <property type="entry name" value="G6PD_N"/>
    <property type="match status" value="1"/>
</dbReference>
<comment type="similarity">
    <text evidence="2 8">Belongs to the glucose-6-phosphate dehydrogenase family.</text>
</comment>
<dbReference type="InterPro" id="IPR022674">
    <property type="entry name" value="G6P_DH_NAD-bd"/>
</dbReference>
<feature type="domain" description="Glucose-6-phosphate dehydrogenase C-terminal" evidence="10">
    <location>
        <begin position="212"/>
        <end position="500"/>
    </location>
</feature>
<sequence length="509" mass="59352">MRKRDRNFEVYRKSIQEQNVYKQPTAFVIFGASGDLAKKEIYPNLFWLFKDSLLPQNTAIVGFGRKNLEIKDYLKQKIVDRMKLEKDDQEIYDIFVDKNHYICGNYNDEQKFKELDSTIQKLFLDSNQNLQSANRIFYLAVPPKVYPDISKRIAENCRAKESFYTHLVLEKPFGKDTNSSNNLSAHLSKFFQEEEIFRIDHYLGKEMVQSILAFRFANQIFRRAWNRDSIESVLINFKENFGTEGRAGYFDEYGIIRDVIQNHLLQILTIIAMDQPISNSADAIRDEKVKVLKSMDPIKIEDVVLGQYVANEMGASVQKNAYTDDKSVPDDSLTSTFATMILYINNERWDGVPFIISAGKALDRTTSEVRIQFKQVPGNIFKNVCKRNELIIRIQPDESICLKMQNKRPGMDFILEETDLDLTYAEKYEGLYLPKAYERLLMDVIYGSQISFVRSDELEEAWRIFTPILHQIEAERIKPICYKFGSQSIPESDNLITTKGNYTFRRECK</sequence>
<evidence type="ECO:0000256" key="1">
    <source>
        <dbReference type="ARBA" id="ARBA00004937"/>
    </source>
</evidence>
<protein>
    <recommendedName>
        <fullName evidence="8">Glucose-6-phosphate 1-dehydrogenase</fullName>
        <ecNumber evidence="8">1.1.1.49</ecNumber>
    </recommendedName>
</protein>
<dbReference type="PANTHER" id="PTHR23429:SF0">
    <property type="entry name" value="GLUCOSE-6-PHOSPHATE 1-DEHYDROGENASE"/>
    <property type="match status" value="1"/>
</dbReference>
<dbReference type="GO" id="GO:0050661">
    <property type="term" value="F:NADP binding"/>
    <property type="evidence" value="ECO:0007669"/>
    <property type="project" value="InterPro"/>
</dbReference>
<dbReference type="GO" id="GO:0004345">
    <property type="term" value="F:glucose-6-phosphate dehydrogenase activity"/>
    <property type="evidence" value="ECO:0007669"/>
    <property type="project" value="UniProtKB-EC"/>
</dbReference>
<dbReference type="InterPro" id="IPR001282">
    <property type="entry name" value="G6P_DH"/>
</dbReference>
<dbReference type="PROSITE" id="PS00069">
    <property type="entry name" value="G6P_DEHYDROGENASE"/>
    <property type="match status" value="1"/>
</dbReference>
<evidence type="ECO:0000313" key="11">
    <source>
        <dbReference type="EMBL" id="RNA35157.1"/>
    </source>
</evidence>
<dbReference type="PIRSF" id="PIRSF000110">
    <property type="entry name" value="G6PD"/>
    <property type="match status" value="1"/>
</dbReference>
<dbReference type="PRINTS" id="PR00079">
    <property type="entry name" value="G6PDHDRGNASE"/>
</dbReference>
<dbReference type="AlphaFoldDB" id="A0A3M7SHR3"/>
<evidence type="ECO:0000259" key="9">
    <source>
        <dbReference type="Pfam" id="PF00479"/>
    </source>
</evidence>
<reference evidence="11 12" key="1">
    <citation type="journal article" date="2018" name="Sci. Rep.">
        <title>Genomic signatures of local adaptation to the degree of environmental predictability in rotifers.</title>
        <authorList>
            <person name="Franch-Gras L."/>
            <person name="Hahn C."/>
            <person name="Garcia-Roger E.M."/>
            <person name="Carmona M.J."/>
            <person name="Serra M."/>
            <person name="Gomez A."/>
        </authorList>
    </citation>
    <scope>NUCLEOTIDE SEQUENCE [LARGE SCALE GENOMIC DNA]</scope>
    <source>
        <strain evidence="11">HYR1</strain>
    </source>
</reference>
<dbReference type="GO" id="GO:0006006">
    <property type="term" value="P:glucose metabolic process"/>
    <property type="evidence" value="ECO:0007669"/>
    <property type="project" value="UniProtKB-KW"/>
</dbReference>
<evidence type="ECO:0000259" key="10">
    <source>
        <dbReference type="Pfam" id="PF02781"/>
    </source>
</evidence>
<dbReference type="STRING" id="10195.A0A3M7SHR3"/>
<name>A0A3M7SHR3_BRAPC</name>